<dbReference type="AlphaFoldDB" id="A0A915KNE1"/>
<feature type="region of interest" description="Disordered" evidence="1">
    <location>
        <begin position="72"/>
        <end position="91"/>
    </location>
</feature>
<evidence type="ECO:0000313" key="3">
    <source>
        <dbReference type="WBParaSite" id="nRc.2.0.1.t40306-RA"/>
    </source>
</evidence>
<name>A0A915KNE1_ROMCU</name>
<dbReference type="WBParaSite" id="nRc.2.0.1.t40306-RA">
    <property type="protein sequence ID" value="nRc.2.0.1.t40306-RA"/>
    <property type="gene ID" value="nRc.2.0.1.g40306"/>
</dbReference>
<accession>A0A915KNE1</accession>
<sequence length="156" mass="17672">MFSRILRRTSEFSTKASTASKRSSIKAKQQTMRHESDATSRYWDMPYYVWSRVLGVKHPLPDSLAIPLSVADRDARPKPVPGQKKPSQSRCACPGPGNFVPLLLDDDNNMLIKIAVPMETSNVNTFLLMAEIDFRPVNNWKLGEEVLDNCKYDLKS</sequence>
<evidence type="ECO:0000256" key="1">
    <source>
        <dbReference type="SAM" id="MobiDB-lite"/>
    </source>
</evidence>
<protein>
    <submittedName>
        <fullName evidence="3">Uncharacterized protein</fullName>
    </submittedName>
</protein>
<dbReference type="Proteomes" id="UP000887565">
    <property type="component" value="Unplaced"/>
</dbReference>
<feature type="region of interest" description="Disordered" evidence="1">
    <location>
        <begin position="1"/>
        <end position="36"/>
    </location>
</feature>
<proteinExistence type="predicted"/>
<organism evidence="2 3">
    <name type="scientific">Romanomermis culicivorax</name>
    <name type="common">Nematode worm</name>
    <dbReference type="NCBI Taxonomy" id="13658"/>
    <lineage>
        <taxon>Eukaryota</taxon>
        <taxon>Metazoa</taxon>
        <taxon>Ecdysozoa</taxon>
        <taxon>Nematoda</taxon>
        <taxon>Enoplea</taxon>
        <taxon>Dorylaimia</taxon>
        <taxon>Mermithida</taxon>
        <taxon>Mermithoidea</taxon>
        <taxon>Mermithidae</taxon>
        <taxon>Romanomermis</taxon>
    </lineage>
</organism>
<evidence type="ECO:0000313" key="2">
    <source>
        <dbReference type="Proteomes" id="UP000887565"/>
    </source>
</evidence>
<keyword evidence="2" id="KW-1185">Reference proteome</keyword>
<reference evidence="3" key="1">
    <citation type="submission" date="2022-11" db="UniProtKB">
        <authorList>
            <consortium name="WormBaseParasite"/>
        </authorList>
    </citation>
    <scope>IDENTIFICATION</scope>
</reference>
<feature type="compositionally biased region" description="Low complexity" evidence="1">
    <location>
        <begin position="13"/>
        <end position="28"/>
    </location>
</feature>